<name>A0ACB8SQY6_9AGAM</name>
<organism evidence="1 2">
    <name type="scientific">Artomyces pyxidatus</name>
    <dbReference type="NCBI Taxonomy" id="48021"/>
    <lineage>
        <taxon>Eukaryota</taxon>
        <taxon>Fungi</taxon>
        <taxon>Dikarya</taxon>
        <taxon>Basidiomycota</taxon>
        <taxon>Agaricomycotina</taxon>
        <taxon>Agaricomycetes</taxon>
        <taxon>Russulales</taxon>
        <taxon>Auriscalpiaceae</taxon>
        <taxon>Artomyces</taxon>
    </lineage>
</organism>
<gene>
    <name evidence="1" type="ORF">BV25DRAFT_1841173</name>
</gene>
<sequence length="183" mass="19756">MNFLSLLAVALSLVSATVAAPSCNDKKTLSQAYIGESKDVSIEYLHCSNIIHPVPEAIELKKRQTPPVDVCGAACTTNCFVPTGGGPDPNECKVIADALLYDSEAIGALFTLDPATTTSLIAMKYNSCETFITSQVTYPLQYCRNDWSTLVNYIAVNCQSTENAHGGNCVAADQRWFIQVQHS</sequence>
<reference evidence="1" key="1">
    <citation type="submission" date="2021-03" db="EMBL/GenBank/DDBJ databases">
        <authorList>
            <consortium name="DOE Joint Genome Institute"/>
            <person name="Ahrendt S."/>
            <person name="Looney B.P."/>
            <person name="Miyauchi S."/>
            <person name="Morin E."/>
            <person name="Drula E."/>
            <person name="Courty P.E."/>
            <person name="Chicoki N."/>
            <person name="Fauchery L."/>
            <person name="Kohler A."/>
            <person name="Kuo A."/>
            <person name="Labutti K."/>
            <person name="Pangilinan J."/>
            <person name="Lipzen A."/>
            <person name="Riley R."/>
            <person name="Andreopoulos W."/>
            <person name="He G."/>
            <person name="Johnson J."/>
            <person name="Barry K.W."/>
            <person name="Grigoriev I.V."/>
            <person name="Nagy L."/>
            <person name="Hibbett D."/>
            <person name="Henrissat B."/>
            <person name="Matheny P.B."/>
            <person name="Labbe J."/>
            <person name="Martin F."/>
        </authorList>
    </citation>
    <scope>NUCLEOTIDE SEQUENCE</scope>
    <source>
        <strain evidence="1">HHB10654</strain>
    </source>
</reference>
<accession>A0ACB8SQY6</accession>
<evidence type="ECO:0000313" key="1">
    <source>
        <dbReference type="EMBL" id="KAI0058186.1"/>
    </source>
</evidence>
<comment type="caution">
    <text evidence="1">The sequence shown here is derived from an EMBL/GenBank/DDBJ whole genome shotgun (WGS) entry which is preliminary data.</text>
</comment>
<protein>
    <submittedName>
        <fullName evidence="1">Uncharacterized protein</fullName>
    </submittedName>
</protein>
<proteinExistence type="predicted"/>
<dbReference type="Proteomes" id="UP000814140">
    <property type="component" value="Unassembled WGS sequence"/>
</dbReference>
<reference evidence="1" key="2">
    <citation type="journal article" date="2022" name="New Phytol.">
        <title>Evolutionary transition to the ectomycorrhizal habit in the genomes of a hyperdiverse lineage of mushroom-forming fungi.</title>
        <authorList>
            <person name="Looney B."/>
            <person name="Miyauchi S."/>
            <person name="Morin E."/>
            <person name="Drula E."/>
            <person name="Courty P.E."/>
            <person name="Kohler A."/>
            <person name="Kuo A."/>
            <person name="LaButti K."/>
            <person name="Pangilinan J."/>
            <person name="Lipzen A."/>
            <person name="Riley R."/>
            <person name="Andreopoulos W."/>
            <person name="He G."/>
            <person name="Johnson J."/>
            <person name="Nolan M."/>
            <person name="Tritt A."/>
            <person name="Barry K.W."/>
            <person name="Grigoriev I.V."/>
            <person name="Nagy L.G."/>
            <person name="Hibbett D."/>
            <person name="Henrissat B."/>
            <person name="Matheny P.B."/>
            <person name="Labbe J."/>
            <person name="Martin F.M."/>
        </authorList>
    </citation>
    <scope>NUCLEOTIDE SEQUENCE</scope>
    <source>
        <strain evidence="1">HHB10654</strain>
    </source>
</reference>
<evidence type="ECO:0000313" key="2">
    <source>
        <dbReference type="Proteomes" id="UP000814140"/>
    </source>
</evidence>
<dbReference type="EMBL" id="MU277238">
    <property type="protein sequence ID" value="KAI0058186.1"/>
    <property type="molecule type" value="Genomic_DNA"/>
</dbReference>
<keyword evidence="2" id="KW-1185">Reference proteome</keyword>